<feature type="compositionally biased region" description="Gly residues" evidence="2">
    <location>
        <begin position="384"/>
        <end position="400"/>
    </location>
</feature>
<feature type="repeat" description="TPR" evidence="1">
    <location>
        <begin position="443"/>
        <end position="476"/>
    </location>
</feature>
<feature type="region of interest" description="Disordered" evidence="2">
    <location>
        <begin position="686"/>
        <end position="705"/>
    </location>
</feature>
<dbReference type="SMART" id="SM00028">
    <property type="entry name" value="TPR"/>
    <property type="match status" value="2"/>
</dbReference>
<protein>
    <submittedName>
        <fullName evidence="3">Uncharacterized protein</fullName>
    </submittedName>
</protein>
<dbReference type="AlphaFoldDB" id="A0A8J4G238"/>
<feature type="region of interest" description="Disordered" evidence="2">
    <location>
        <begin position="284"/>
        <end position="313"/>
    </location>
</feature>
<gene>
    <name evidence="3" type="ORF">Vretimale_5012</name>
</gene>
<dbReference type="InterPro" id="IPR011990">
    <property type="entry name" value="TPR-like_helical_dom_sf"/>
</dbReference>
<reference evidence="3" key="1">
    <citation type="journal article" date="2021" name="Proc. Natl. Acad. Sci. U.S.A.">
        <title>Three genomes in the algal genus Volvox reveal the fate of a haploid sex-determining region after a transition to homothallism.</title>
        <authorList>
            <person name="Yamamoto K."/>
            <person name="Hamaji T."/>
            <person name="Kawai-Toyooka H."/>
            <person name="Matsuzaki R."/>
            <person name="Takahashi F."/>
            <person name="Nishimura Y."/>
            <person name="Kawachi M."/>
            <person name="Noguchi H."/>
            <person name="Minakuchi Y."/>
            <person name="Umen J.G."/>
            <person name="Toyoda A."/>
            <person name="Nozaki H."/>
        </authorList>
    </citation>
    <scope>NUCLEOTIDE SEQUENCE</scope>
    <source>
        <strain evidence="3">NIES-3785</strain>
    </source>
</reference>
<feature type="compositionally biased region" description="Low complexity" evidence="2">
    <location>
        <begin position="288"/>
        <end position="299"/>
    </location>
</feature>
<evidence type="ECO:0000313" key="3">
    <source>
        <dbReference type="EMBL" id="GIM00082.1"/>
    </source>
</evidence>
<evidence type="ECO:0000256" key="1">
    <source>
        <dbReference type="PROSITE-ProRule" id="PRU00339"/>
    </source>
</evidence>
<evidence type="ECO:0000256" key="2">
    <source>
        <dbReference type="SAM" id="MobiDB-lite"/>
    </source>
</evidence>
<accession>A0A8J4G238</accession>
<comment type="caution">
    <text evidence="3">The sequence shown here is derived from an EMBL/GenBank/DDBJ whole genome shotgun (WGS) entry which is preliminary data.</text>
</comment>
<dbReference type="EMBL" id="BNCQ01000007">
    <property type="protein sequence ID" value="GIM00082.1"/>
    <property type="molecule type" value="Genomic_DNA"/>
</dbReference>
<dbReference type="Gene3D" id="1.25.40.10">
    <property type="entry name" value="Tetratricopeptide repeat domain"/>
    <property type="match status" value="2"/>
</dbReference>
<name>A0A8J4G238_9CHLO</name>
<feature type="compositionally biased region" description="Low complexity" evidence="2">
    <location>
        <begin position="640"/>
        <end position="670"/>
    </location>
</feature>
<proteinExistence type="predicted"/>
<dbReference type="Proteomes" id="UP000722791">
    <property type="component" value="Unassembled WGS sequence"/>
</dbReference>
<dbReference type="Gene3D" id="2.40.50.550">
    <property type="match status" value="1"/>
</dbReference>
<dbReference type="InterPro" id="IPR038645">
    <property type="entry name" value="TTC5_OB_sf"/>
</dbReference>
<dbReference type="SUPFAM" id="SSF48452">
    <property type="entry name" value="TPR-like"/>
    <property type="match status" value="1"/>
</dbReference>
<dbReference type="PROSITE" id="PS50005">
    <property type="entry name" value="TPR"/>
    <property type="match status" value="1"/>
</dbReference>
<keyword evidence="1" id="KW-0802">TPR repeat</keyword>
<evidence type="ECO:0000313" key="4">
    <source>
        <dbReference type="Proteomes" id="UP000722791"/>
    </source>
</evidence>
<sequence>MATSITGHVVSPEMQELRDQLEVLVEQLSRLADAKRMYGNVRPVPGSRHIWPAPGGARSPHTGITVASSTGDLYVGASITMSHQGGVTQAPGQVRGASTVPPTTQCSPDSATAVATASAATVATSAATGSDCQMADAATATARKGVQAAMPEHKPEAAEEVDVEALLQQADACSSRMLALLADKPHAATSQQPLRGAALLAAALSAYLRGGGTCDTALRALQAAVKLQPRNPTAWNCLTHSYWERGDLFMASCCLNSGLRHCPSVAAHQMMSLLVRQQRGASGAALLQRQRQQQQQQQQPDAPQKPHSRGAGLTATAATTGACGSGGYGVPSGEDASLMSAALTASLAHARRALELDLENGYSWYVLAMAQMADYFQGEHHPPGRGGGGGEGGGGTGPGMGPSVHISGSGDGCRARGRGGRGDLHRVMAAFAQAERCGCSNLPDLYYNRAALHAFVQDFEAALHDYSRAASLDPGLPAPAQMESLLVLLGQLSGLVAARGGVRDRNWAAVTALLAGDSVRVSELLPFIHHERLAVRTIRDLQPGPNRGLAVLCRALVFVSPTLNASGTLYLVCVDAGGCCFVLALTHIYHDAFDMTQLLTIVHPEMRQVDVTWPPPACNTAATPASSPALSPPSPHRSHAAAAIATAATTADPATANASPDSESRSSSWDSAIQGAVASMGAGAATGMESRVGPGPALRQAPLPSTSMAVPSRTYRFPLLMVGCDPGCRSAVLVDGVPVHQAPQTPLLRHVMRAA</sequence>
<feature type="region of interest" description="Disordered" evidence="2">
    <location>
        <begin position="378"/>
        <end position="417"/>
    </location>
</feature>
<feature type="compositionally biased region" description="Low complexity" evidence="2">
    <location>
        <begin position="620"/>
        <end position="629"/>
    </location>
</feature>
<feature type="region of interest" description="Disordered" evidence="2">
    <location>
        <begin position="620"/>
        <end position="670"/>
    </location>
</feature>
<dbReference type="InterPro" id="IPR019734">
    <property type="entry name" value="TPR_rpt"/>
</dbReference>
<organism evidence="3 4">
    <name type="scientific">Volvox reticuliferus</name>
    <dbReference type="NCBI Taxonomy" id="1737510"/>
    <lineage>
        <taxon>Eukaryota</taxon>
        <taxon>Viridiplantae</taxon>
        <taxon>Chlorophyta</taxon>
        <taxon>core chlorophytes</taxon>
        <taxon>Chlorophyceae</taxon>
        <taxon>CS clade</taxon>
        <taxon>Chlamydomonadales</taxon>
        <taxon>Volvocaceae</taxon>
        <taxon>Volvox</taxon>
    </lineage>
</organism>